<evidence type="ECO:0000256" key="1">
    <source>
        <dbReference type="ARBA" id="ARBA00007913"/>
    </source>
</evidence>
<dbReference type="SUPFAM" id="SSF52540">
    <property type="entry name" value="P-loop containing nucleoside triphosphate hydrolases"/>
    <property type="match status" value="1"/>
</dbReference>
<evidence type="ECO:0000256" key="3">
    <source>
        <dbReference type="ARBA" id="ARBA00022801"/>
    </source>
</evidence>
<accession>A0ABT3DHF7</accession>
<keyword evidence="3" id="KW-0378">Hydrolase</keyword>
<dbReference type="Gene3D" id="3.40.50.300">
    <property type="entry name" value="P-loop containing nucleotide triphosphate hydrolases"/>
    <property type="match status" value="2"/>
</dbReference>
<dbReference type="SMART" id="SM00382">
    <property type="entry name" value="AAA"/>
    <property type="match status" value="1"/>
</dbReference>
<keyword evidence="5" id="KW-0067">ATP-binding</keyword>
<dbReference type="Proteomes" id="UP001526147">
    <property type="component" value="Unassembled WGS sequence"/>
</dbReference>
<dbReference type="EMBL" id="JAOYEY010000035">
    <property type="protein sequence ID" value="MCV9885966.1"/>
    <property type="molecule type" value="Genomic_DNA"/>
</dbReference>
<dbReference type="Pfam" id="PF13086">
    <property type="entry name" value="AAA_11"/>
    <property type="match status" value="1"/>
</dbReference>
<keyword evidence="8" id="KW-1185">Reference proteome</keyword>
<comment type="caution">
    <text evidence="7">The sequence shown here is derived from an EMBL/GenBank/DDBJ whole genome shotgun (WGS) entry which is preliminary data.</text>
</comment>
<name>A0ABT3DHF7_9BACI</name>
<gene>
    <name evidence="7" type="ORF">OIH86_09875</name>
</gene>
<dbReference type="InterPro" id="IPR041679">
    <property type="entry name" value="DNA2/NAM7-like_C"/>
</dbReference>
<feature type="domain" description="AAA+ ATPase" evidence="6">
    <location>
        <begin position="158"/>
        <end position="386"/>
    </location>
</feature>
<evidence type="ECO:0000313" key="8">
    <source>
        <dbReference type="Proteomes" id="UP001526147"/>
    </source>
</evidence>
<keyword evidence="2" id="KW-0547">Nucleotide-binding</keyword>
<dbReference type="InterPro" id="IPR041677">
    <property type="entry name" value="DNA2/NAM7_AAA_11"/>
</dbReference>
<dbReference type="PANTHER" id="PTHR43788:SF8">
    <property type="entry name" value="DNA-BINDING PROTEIN SMUBP-2"/>
    <property type="match status" value="1"/>
</dbReference>
<keyword evidence="4" id="KW-0347">Helicase</keyword>
<dbReference type="InterPro" id="IPR050534">
    <property type="entry name" value="Coronavir_polyprotein_1ab"/>
</dbReference>
<sequence>MKSTNLYIKLWQKALRAEIMHLKKYGSTKFALKNGQLMSNKDGFTYYFESLMPLKVPVGSSIKVESGKLIVNGRILSSEGKSVILSLEQSLGHQLFDLYLLHDPWELLDQLHDRLDEIKESKRKRARVKRLINPSNEAKHPIAKIKSPVHELVLRSKYNPVTFVWGPPGTGKTYTLSRVAANKYNKKDSVLVLSQSNQAVDVLMMEITRFIHNKGLYREGDLVRYGSQSMIHTDTTLTTNELIQKRHPDLANERAELYEDRRLMKESLAESYSRRDSEQLLEIERKLSNVSEKIRHKEIELVHDADIVGTTLAKAATDPTIYEKNFDVVMVDEASMAYVPQIAFAASLGKRIIICGDFKQLPPIASAKHPLVDEWLREDIFHKAGVVEWLDRNYSQPLHPHLFLLKEQRRMHPDISSFTNKYVYNSLVGDHESVRTARHEIVERKPFANSASVLLDSSYTGMHCLSEKASNSRYNLWHLLLSFQVIHEAYISGSRSIGFVTPYRAQAVLMEALLNEIYSEELIEADIISATVHKFQGSERDVMVFDTVDSFPQERPGMLLIGKNSERLVNVAMTRTRGKFIHLADKHFVQSKVYSPKIIRKLVDHQIARKQEVSPHQIGTWIKNQHSRVTWLHAKKLEFLKKDVQQARSSIIIGIPIEKDLPMEWKTMCDERKSTVTFSIVASHSVSGVKYDRLINRNVPFPFIIIDQKYLWLGMPYELSENTKPPYVAVRVSSIKLAEYVHEQLIE</sequence>
<dbReference type="RefSeq" id="WP_264142651.1">
    <property type="nucleotide sequence ID" value="NZ_JAOYEY010000035.1"/>
</dbReference>
<evidence type="ECO:0000256" key="2">
    <source>
        <dbReference type="ARBA" id="ARBA00022741"/>
    </source>
</evidence>
<evidence type="ECO:0000259" key="6">
    <source>
        <dbReference type="SMART" id="SM00382"/>
    </source>
</evidence>
<evidence type="ECO:0000313" key="7">
    <source>
        <dbReference type="EMBL" id="MCV9885966.1"/>
    </source>
</evidence>
<proteinExistence type="inferred from homology"/>
<evidence type="ECO:0000256" key="4">
    <source>
        <dbReference type="ARBA" id="ARBA00022806"/>
    </source>
</evidence>
<dbReference type="InterPro" id="IPR047187">
    <property type="entry name" value="SF1_C_Upf1"/>
</dbReference>
<reference evidence="7 8" key="1">
    <citation type="submission" date="2022-10" db="EMBL/GenBank/DDBJ databases">
        <title>Draft genome assembly of moderately radiation resistant bacterium Metabacillus halosaccharovorans.</title>
        <authorList>
            <person name="Pal S."/>
            <person name="Gopinathan A."/>
        </authorList>
    </citation>
    <scope>NUCLEOTIDE SEQUENCE [LARGE SCALE GENOMIC DNA]</scope>
    <source>
        <strain evidence="7 8">VITHBRA001</strain>
    </source>
</reference>
<organism evidence="7 8">
    <name type="scientific">Metabacillus halosaccharovorans</name>
    <dbReference type="NCBI Taxonomy" id="930124"/>
    <lineage>
        <taxon>Bacteria</taxon>
        <taxon>Bacillati</taxon>
        <taxon>Bacillota</taxon>
        <taxon>Bacilli</taxon>
        <taxon>Bacillales</taxon>
        <taxon>Bacillaceae</taxon>
        <taxon>Metabacillus</taxon>
    </lineage>
</organism>
<comment type="similarity">
    <text evidence="1">Belongs to the DNA2/NAM7 helicase family.</text>
</comment>
<evidence type="ECO:0000256" key="5">
    <source>
        <dbReference type="ARBA" id="ARBA00022840"/>
    </source>
</evidence>
<dbReference type="PANTHER" id="PTHR43788">
    <property type="entry name" value="DNA2/NAM7 HELICASE FAMILY MEMBER"/>
    <property type="match status" value="1"/>
</dbReference>
<dbReference type="Pfam" id="PF13087">
    <property type="entry name" value="AAA_12"/>
    <property type="match status" value="1"/>
</dbReference>
<dbReference type="InterPro" id="IPR027417">
    <property type="entry name" value="P-loop_NTPase"/>
</dbReference>
<dbReference type="CDD" id="cd18808">
    <property type="entry name" value="SF1_C_Upf1"/>
    <property type="match status" value="1"/>
</dbReference>
<dbReference type="InterPro" id="IPR003593">
    <property type="entry name" value="AAA+_ATPase"/>
</dbReference>
<protein>
    <submittedName>
        <fullName evidence="7">AAA domain-containing protein</fullName>
    </submittedName>
</protein>